<feature type="region of interest" description="Disordered" evidence="1">
    <location>
        <begin position="28"/>
        <end position="84"/>
    </location>
</feature>
<evidence type="ECO:0000313" key="3">
    <source>
        <dbReference type="Proteomes" id="UP000053201"/>
    </source>
</evidence>
<evidence type="ECO:0000256" key="1">
    <source>
        <dbReference type="SAM" id="MobiDB-lite"/>
    </source>
</evidence>
<sequence length="567" mass="62967">MITGSHLFGGAIASKYRNKVVDKDRVRPSNYHFAHHSKDKGDKSDFKRDSPVRNGSSSDAPVPSSSTQRPASFSIPEKPQVTSTEIGVDTCPLISQAEDHSPTTISGYTFDEYRTPSQTLLQGASSRTLSDQVIEAKVHQIVDIPTGNPILTAIDIQRKEKAESLPPPTSEQPRALEMMAPAAESMVRNNEDLSVPYNQLGNERVAPPPGFEPRNMNPQVTVKQHDLVTSEQPRGLEMMAPAAESMVRNIEDLSEPYNQRWNERVAPPPGFEPRNMNPQGLVKEHDLVFKDVPTPAESPRFHRNPSFSASSWQEMHGDYLNDLPDLGDDPGFYSGMSQSSSILTDPDGNIPSQHIPSQPTNIMDMRATGTMNYSRPVQDYPRRPMLNMNTGMIINPNVNISAPHINPNMHLRAPQTPPGPYRAVGLGWIPPVPRWAQVDATNWTPPVNPGHLQHSTWSSGARLATPNIQPYPYTVPQPNIMSYPGPSARPGSYLNMRHAPEARRPPPIFIPPQLPNRAVLDPTIREIQQEMQRLKSRPTRQLPLRVTAQAKVSNAQYVYSARVSNGR</sequence>
<accession>A0A0L0HR12</accession>
<dbReference type="RefSeq" id="XP_016611323.1">
    <property type="nucleotide sequence ID" value="XM_016757165.1"/>
</dbReference>
<dbReference type="AlphaFoldDB" id="A0A0L0HR12"/>
<dbReference type="Proteomes" id="UP000053201">
    <property type="component" value="Unassembled WGS sequence"/>
</dbReference>
<proteinExistence type="predicted"/>
<organism evidence="2 3">
    <name type="scientific">Spizellomyces punctatus (strain DAOM BR117)</name>
    <dbReference type="NCBI Taxonomy" id="645134"/>
    <lineage>
        <taxon>Eukaryota</taxon>
        <taxon>Fungi</taxon>
        <taxon>Fungi incertae sedis</taxon>
        <taxon>Chytridiomycota</taxon>
        <taxon>Chytridiomycota incertae sedis</taxon>
        <taxon>Chytridiomycetes</taxon>
        <taxon>Spizellomycetales</taxon>
        <taxon>Spizellomycetaceae</taxon>
        <taxon>Spizellomyces</taxon>
    </lineage>
</organism>
<evidence type="ECO:0000313" key="2">
    <source>
        <dbReference type="EMBL" id="KND03284.1"/>
    </source>
</evidence>
<feature type="compositionally biased region" description="Low complexity" evidence="1">
    <location>
        <begin position="56"/>
        <end position="66"/>
    </location>
</feature>
<reference evidence="2 3" key="1">
    <citation type="submission" date="2009-08" db="EMBL/GenBank/DDBJ databases">
        <title>The Genome Sequence of Spizellomyces punctatus strain DAOM BR117.</title>
        <authorList>
            <consortium name="The Broad Institute Genome Sequencing Platform"/>
            <person name="Russ C."/>
            <person name="Cuomo C."/>
            <person name="Shea T."/>
            <person name="Young S.K."/>
            <person name="Zeng Q."/>
            <person name="Koehrsen M."/>
            <person name="Haas B."/>
            <person name="Borodovsky M."/>
            <person name="Guigo R."/>
            <person name="Alvarado L."/>
            <person name="Berlin A."/>
            <person name="Bochicchio J."/>
            <person name="Borenstein D."/>
            <person name="Chapman S."/>
            <person name="Chen Z."/>
            <person name="Engels R."/>
            <person name="Freedman E."/>
            <person name="Gellesch M."/>
            <person name="Goldberg J."/>
            <person name="Griggs A."/>
            <person name="Gujja S."/>
            <person name="Heiman D."/>
            <person name="Hepburn T."/>
            <person name="Howarth C."/>
            <person name="Jen D."/>
            <person name="Larson L."/>
            <person name="Lewis B."/>
            <person name="Mehta T."/>
            <person name="Park D."/>
            <person name="Pearson M."/>
            <person name="Roberts A."/>
            <person name="Saif S."/>
            <person name="Shenoy N."/>
            <person name="Sisk P."/>
            <person name="Stolte C."/>
            <person name="Sykes S."/>
            <person name="Thomson T."/>
            <person name="Walk T."/>
            <person name="White J."/>
            <person name="Yandava C."/>
            <person name="Burger G."/>
            <person name="Gray M.W."/>
            <person name="Holland P.W.H."/>
            <person name="King N."/>
            <person name="Lang F.B.F."/>
            <person name="Roger A.J."/>
            <person name="Ruiz-Trillo I."/>
            <person name="Lander E."/>
            <person name="Nusbaum C."/>
        </authorList>
    </citation>
    <scope>NUCLEOTIDE SEQUENCE [LARGE SCALE GENOMIC DNA]</scope>
    <source>
        <strain evidence="2 3">DAOM BR117</strain>
    </source>
</reference>
<keyword evidence="3" id="KW-1185">Reference proteome</keyword>
<gene>
    <name evidence="2" type="ORF">SPPG_09013</name>
</gene>
<name>A0A0L0HR12_SPIPD</name>
<dbReference type="VEuPathDB" id="FungiDB:SPPG_09013"/>
<protein>
    <submittedName>
        <fullName evidence="2">Uncharacterized protein</fullName>
    </submittedName>
</protein>
<feature type="compositionally biased region" description="Basic and acidic residues" evidence="1">
    <location>
        <begin position="39"/>
        <end position="51"/>
    </location>
</feature>
<dbReference type="GeneID" id="27692138"/>
<dbReference type="EMBL" id="KQ257452">
    <property type="protein sequence ID" value="KND03284.1"/>
    <property type="molecule type" value="Genomic_DNA"/>
</dbReference>
<dbReference type="InParanoid" id="A0A0L0HR12"/>